<evidence type="ECO:0000313" key="10">
    <source>
        <dbReference type="EMBL" id="MBP3950005.1"/>
    </source>
</evidence>
<keyword evidence="5 6" id="KW-0408">Iron</keyword>
<dbReference type="InterPro" id="IPR036909">
    <property type="entry name" value="Cyt_c-like_dom_sf"/>
</dbReference>
<dbReference type="InterPro" id="IPR051811">
    <property type="entry name" value="Cytochrome_c550/c551-like"/>
</dbReference>
<organism evidence="10 11">
    <name type="scientific">Halalkalibacter suaedae</name>
    <dbReference type="NCBI Taxonomy" id="2822140"/>
    <lineage>
        <taxon>Bacteria</taxon>
        <taxon>Bacillati</taxon>
        <taxon>Bacillota</taxon>
        <taxon>Bacilli</taxon>
        <taxon>Bacillales</taxon>
        <taxon>Bacillaceae</taxon>
        <taxon>Halalkalibacter</taxon>
    </lineage>
</organism>
<evidence type="ECO:0000256" key="3">
    <source>
        <dbReference type="ARBA" id="ARBA00022723"/>
    </source>
</evidence>
<dbReference type="PANTHER" id="PTHR37823:SF4">
    <property type="entry name" value="MENAQUINOL-CYTOCHROME C REDUCTASE CYTOCHROME B_C SUBUNIT"/>
    <property type="match status" value="1"/>
</dbReference>
<dbReference type="PROSITE" id="PS51257">
    <property type="entry name" value="PROKAR_LIPOPROTEIN"/>
    <property type="match status" value="1"/>
</dbReference>
<keyword evidence="3 6" id="KW-0479">Metal-binding</keyword>
<evidence type="ECO:0000256" key="5">
    <source>
        <dbReference type="ARBA" id="ARBA00023004"/>
    </source>
</evidence>
<dbReference type="PANTHER" id="PTHR37823">
    <property type="entry name" value="CYTOCHROME C-553-LIKE"/>
    <property type="match status" value="1"/>
</dbReference>
<keyword evidence="2 6" id="KW-0349">Heme</keyword>
<dbReference type="Gene3D" id="1.10.760.10">
    <property type="entry name" value="Cytochrome c-like domain"/>
    <property type="match status" value="1"/>
</dbReference>
<dbReference type="Pfam" id="PF13442">
    <property type="entry name" value="Cytochrome_CBB3"/>
    <property type="match status" value="1"/>
</dbReference>
<dbReference type="PROSITE" id="PS51007">
    <property type="entry name" value="CYTC"/>
    <property type="match status" value="1"/>
</dbReference>
<dbReference type="EMBL" id="JAGKSQ010000001">
    <property type="protein sequence ID" value="MBP3950005.1"/>
    <property type="molecule type" value="Genomic_DNA"/>
</dbReference>
<comment type="caution">
    <text evidence="10">The sequence shown here is derived from an EMBL/GenBank/DDBJ whole genome shotgun (WGS) entry which is preliminary data.</text>
</comment>
<keyword evidence="1" id="KW-0813">Transport</keyword>
<protein>
    <submittedName>
        <fullName evidence="10">Cytochrome c</fullName>
    </submittedName>
</protein>
<evidence type="ECO:0000313" key="11">
    <source>
        <dbReference type="Proteomes" id="UP000678228"/>
    </source>
</evidence>
<feature type="region of interest" description="Disordered" evidence="7">
    <location>
        <begin position="18"/>
        <end position="42"/>
    </location>
</feature>
<evidence type="ECO:0000259" key="9">
    <source>
        <dbReference type="PROSITE" id="PS51007"/>
    </source>
</evidence>
<evidence type="ECO:0000256" key="6">
    <source>
        <dbReference type="PROSITE-ProRule" id="PRU00433"/>
    </source>
</evidence>
<keyword evidence="4" id="KW-0249">Electron transport</keyword>
<dbReference type="InterPro" id="IPR009056">
    <property type="entry name" value="Cyt_c-like_dom"/>
</dbReference>
<reference evidence="10" key="1">
    <citation type="submission" date="2021-03" db="EMBL/GenBank/DDBJ databases">
        <title>Bacillus suaedae sp. nov., isolated from Suaeda aralocaspica.</title>
        <authorList>
            <person name="Lei R.F.R."/>
        </authorList>
    </citation>
    <scope>NUCLEOTIDE SEQUENCE</scope>
    <source>
        <strain evidence="10">YZJH907-2</strain>
    </source>
</reference>
<dbReference type="GO" id="GO:0046872">
    <property type="term" value="F:metal ion binding"/>
    <property type="evidence" value="ECO:0007669"/>
    <property type="project" value="UniProtKB-KW"/>
</dbReference>
<sequence>MKKLLIAMGLLVALTGCGAGEEEPEVTTPEVEEETTGGEEATGDFDATAAEEAYEKSCIACHGQNLQGAVGPALAGTELTEEEILTVLHEGQGTMVSQVPQNLTEEEAVNLTKWIKSQ</sequence>
<dbReference type="Proteomes" id="UP000678228">
    <property type="component" value="Unassembled WGS sequence"/>
</dbReference>
<name>A0A941AM21_9BACI</name>
<feature type="signal peptide" evidence="8">
    <location>
        <begin position="1"/>
        <end position="19"/>
    </location>
</feature>
<feature type="compositionally biased region" description="Acidic residues" evidence="7">
    <location>
        <begin position="20"/>
        <end position="42"/>
    </location>
</feature>
<dbReference type="RefSeq" id="WP_210595582.1">
    <property type="nucleotide sequence ID" value="NZ_JAGKSQ010000001.1"/>
</dbReference>
<feature type="domain" description="Cytochrome c" evidence="9">
    <location>
        <begin position="45"/>
        <end position="118"/>
    </location>
</feature>
<evidence type="ECO:0000256" key="8">
    <source>
        <dbReference type="SAM" id="SignalP"/>
    </source>
</evidence>
<dbReference type="SUPFAM" id="SSF46626">
    <property type="entry name" value="Cytochrome c"/>
    <property type="match status" value="1"/>
</dbReference>
<evidence type="ECO:0000256" key="1">
    <source>
        <dbReference type="ARBA" id="ARBA00022448"/>
    </source>
</evidence>
<keyword evidence="8" id="KW-0732">Signal</keyword>
<proteinExistence type="predicted"/>
<dbReference type="GO" id="GO:0020037">
    <property type="term" value="F:heme binding"/>
    <property type="evidence" value="ECO:0007669"/>
    <property type="project" value="InterPro"/>
</dbReference>
<evidence type="ECO:0000256" key="7">
    <source>
        <dbReference type="SAM" id="MobiDB-lite"/>
    </source>
</evidence>
<evidence type="ECO:0000256" key="2">
    <source>
        <dbReference type="ARBA" id="ARBA00022617"/>
    </source>
</evidence>
<dbReference type="AlphaFoldDB" id="A0A941AM21"/>
<keyword evidence="11" id="KW-1185">Reference proteome</keyword>
<accession>A0A941AM21</accession>
<dbReference type="GO" id="GO:0009055">
    <property type="term" value="F:electron transfer activity"/>
    <property type="evidence" value="ECO:0007669"/>
    <property type="project" value="InterPro"/>
</dbReference>
<evidence type="ECO:0000256" key="4">
    <source>
        <dbReference type="ARBA" id="ARBA00022982"/>
    </source>
</evidence>
<gene>
    <name evidence="10" type="ORF">J7W16_02590</name>
</gene>
<feature type="chain" id="PRO_5039466447" evidence="8">
    <location>
        <begin position="20"/>
        <end position="118"/>
    </location>
</feature>